<feature type="transmembrane region" description="Helical" evidence="1">
    <location>
        <begin position="32"/>
        <end position="53"/>
    </location>
</feature>
<keyword evidence="2" id="KW-0614">Plasmid</keyword>
<keyword evidence="1" id="KW-0472">Membrane</keyword>
<gene>
    <name evidence="2" type="ORF">BTA023</name>
</gene>
<reference evidence="2" key="3">
    <citation type="submission" date="2015-06" db="EMBL/GenBank/DDBJ databases">
        <authorList>
            <person name="Hoefler B.C."/>
            <person name="Straight P.D."/>
        </authorList>
    </citation>
    <scope>NUCLEOTIDE SEQUENCE</scope>
    <source>
        <strain evidence="2">91E135</strain>
        <plasmid evidence="2">lp150</plasmid>
    </source>
</reference>
<keyword evidence="1" id="KW-0812">Transmembrane</keyword>
<evidence type="ECO:0000256" key="1">
    <source>
        <dbReference type="SAM" id="Phobius"/>
    </source>
</evidence>
<accession>S4VUG2</accession>
<reference evidence="2" key="1">
    <citation type="submission" date="2012-01" db="EMBL/GenBank/DDBJ databases">
        <authorList>
            <person name="Campeau S.A."/>
            <person name="Porcella S.F."/>
            <person name="Schwan T.G."/>
            <person name="Barbour A.G."/>
        </authorList>
    </citation>
    <scope>NUCLEOTIDE SEQUENCE</scope>
    <source>
        <strain evidence="2">91E135</strain>
        <plasmid evidence="2">lp150</plasmid>
    </source>
</reference>
<proteinExistence type="predicted"/>
<geneLocation type="plasmid" evidence="2">
    <name>lp150</name>
</geneLocation>
<protein>
    <submittedName>
        <fullName evidence="2">Uncharacterized protein</fullName>
    </submittedName>
</protein>
<name>S4VUG2_BORT9</name>
<keyword evidence="1" id="KW-1133">Transmembrane helix</keyword>
<dbReference type="AlphaFoldDB" id="S4VUG2"/>
<reference evidence="2" key="2">
    <citation type="journal article" date="2013" name="J. Bacteriol.">
        <title>Large linear plasmids of Borrelia species that cause relapsing fever.</title>
        <authorList>
            <person name="Miller S.C."/>
            <person name="Porcella S.F."/>
            <person name="Raffel S.J."/>
            <person name="Schwan T.G."/>
            <person name="Barbour A.G."/>
        </authorList>
    </citation>
    <scope>NUCLEOTIDE SEQUENCE</scope>
    <source>
        <strain evidence="2">91E135</strain>
        <plasmid evidence="2">lp150</plasmid>
    </source>
</reference>
<organism evidence="2">
    <name type="scientific">Borrelia turicatae (strain 91E135)</name>
    <dbReference type="NCBI Taxonomy" id="314724"/>
    <lineage>
        <taxon>Bacteria</taxon>
        <taxon>Pseudomonadati</taxon>
        <taxon>Spirochaetota</taxon>
        <taxon>Spirochaetia</taxon>
        <taxon>Spirochaetales</taxon>
        <taxon>Borreliaceae</taxon>
        <taxon>Borrelia</taxon>
    </lineage>
</organism>
<sequence>MWIAPPVRSLVGTFNEAFPPAAQLRITDPKTLIINVNITIPILIIYSPYLHYISHY</sequence>
<dbReference type="EMBL" id="HM008710">
    <property type="protein sequence ID" value="AGO68857.1"/>
    <property type="molecule type" value="Genomic_DNA"/>
</dbReference>
<evidence type="ECO:0000313" key="2">
    <source>
        <dbReference type="EMBL" id="AGO68857.1"/>
    </source>
</evidence>